<sequence>MFKTHPLQATSREGESHLGVLEMAGVHSPEPLTHGYRFFQAGDTVTMWWSEKCTAGWNSGHPRPGRAEQ</sequence>
<dbReference type="EMBL" id="GBXM01036424">
    <property type="protein sequence ID" value="JAH72153.1"/>
    <property type="molecule type" value="Transcribed_RNA"/>
</dbReference>
<evidence type="ECO:0000313" key="1">
    <source>
        <dbReference type="EMBL" id="JAH72153.1"/>
    </source>
</evidence>
<protein>
    <submittedName>
        <fullName evidence="1">Uncharacterized protein</fullName>
    </submittedName>
</protein>
<proteinExistence type="predicted"/>
<reference evidence="1" key="1">
    <citation type="submission" date="2014-11" db="EMBL/GenBank/DDBJ databases">
        <authorList>
            <person name="Amaro Gonzalez C."/>
        </authorList>
    </citation>
    <scope>NUCLEOTIDE SEQUENCE</scope>
</reference>
<accession>A0A0E9V4G3</accession>
<organism evidence="1">
    <name type="scientific">Anguilla anguilla</name>
    <name type="common">European freshwater eel</name>
    <name type="synonym">Muraena anguilla</name>
    <dbReference type="NCBI Taxonomy" id="7936"/>
    <lineage>
        <taxon>Eukaryota</taxon>
        <taxon>Metazoa</taxon>
        <taxon>Chordata</taxon>
        <taxon>Craniata</taxon>
        <taxon>Vertebrata</taxon>
        <taxon>Euteleostomi</taxon>
        <taxon>Actinopterygii</taxon>
        <taxon>Neopterygii</taxon>
        <taxon>Teleostei</taxon>
        <taxon>Anguilliformes</taxon>
        <taxon>Anguillidae</taxon>
        <taxon>Anguilla</taxon>
    </lineage>
</organism>
<dbReference type="AlphaFoldDB" id="A0A0E9V4G3"/>
<reference evidence="1" key="2">
    <citation type="journal article" date="2015" name="Fish Shellfish Immunol.">
        <title>Early steps in the European eel (Anguilla anguilla)-Vibrio vulnificus interaction in the gills: Role of the RtxA13 toxin.</title>
        <authorList>
            <person name="Callol A."/>
            <person name="Pajuelo D."/>
            <person name="Ebbesson L."/>
            <person name="Teles M."/>
            <person name="MacKenzie S."/>
            <person name="Amaro C."/>
        </authorList>
    </citation>
    <scope>NUCLEOTIDE SEQUENCE</scope>
</reference>
<name>A0A0E9V4G3_ANGAN</name>